<feature type="transmembrane region" description="Helical" evidence="12">
    <location>
        <begin position="783"/>
        <end position="809"/>
    </location>
</feature>
<evidence type="ECO:0000256" key="2">
    <source>
        <dbReference type="ARBA" id="ARBA00005585"/>
    </source>
</evidence>
<dbReference type="SUPFAM" id="SSF82866">
    <property type="entry name" value="Multidrug efflux transporter AcrB transmembrane domain"/>
    <property type="match status" value="2"/>
</dbReference>
<dbReference type="EMBL" id="GDKF01003790">
    <property type="protein sequence ID" value="JAT74832.1"/>
    <property type="molecule type" value="Transcribed_RNA"/>
</dbReference>
<evidence type="ECO:0000256" key="12">
    <source>
        <dbReference type="SAM" id="Phobius"/>
    </source>
</evidence>
<organism evidence="14">
    <name type="scientific">Auxenochlorella protothecoides</name>
    <name type="common">Green microalga</name>
    <name type="synonym">Chlorella protothecoides</name>
    <dbReference type="NCBI Taxonomy" id="3075"/>
    <lineage>
        <taxon>Eukaryota</taxon>
        <taxon>Viridiplantae</taxon>
        <taxon>Chlorophyta</taxon>
        <taxon>core chlorophytes</taxon>
        <taxon>Trebouxiophyceae</taxon>
        <taxon>Chlorellales</taxon>
        <taxon>Chlorellaceae</taxon>
        <taxon>Auxenochlorella</taxon>
    </lineage>
</organism>
<feature type="compositionally biased region" description="Low complexity" evidence="11">
    <location>
        <begin position="1383"/>
        <end position="1399"/>
    </location>
</feature>
<dbReference type="Pfam" id="PF22314">
    <property type="entry name" value="NPC1_MLD"/>
    <property type="match status" value="1"/>
</dbReference>
<keyword evidence="8 12" id="KW-0472">Membrane</keyword>
<dbReference type="InterPro" id="IPR053956">
    <property type="entry name" value="NPC1_MLD"/>
</dbReference>
<reference evidence="14" key="1">
    <citation type="submission" date="2015-08" db="EMBL/GenBank/DDBJ databases">
        <authorList>
            <person name="Babu N.S."/>
            <person name="Beckwith C.J."/>
            <person name="Beseler K.G."/>
            <person name="Brison A."/>
            <person name="Carone J.V."/>
            <person name="Caskin T.P."/>
            <person name="Diamond M."/>
            <person name="Durham M.E."/>
            <person name="Foxe J.M."/>
            <person name="Go M."/>
            <person name="Henderson B.A."/>
            <person name="Jones I.B."/>
            <person name="McGettigan J.A."/>
            <person name="Micheletti S.J."/>
            <person name="Nasrallah M.E."/>
            <person name="Ortiz D."/>
            <person name="Piller C.R."/>
            <person name="Privatt S.R."/>
            <person name="Schneider S.L."/>
            <person name="Sharp S."/>
            <person name="Smith T.C."/>
            <person name="Stanton J.D."/>
            <person name="Ullery H.E."/>
            <person name="Wilson R.J."/>
            <person name="Serrano M.G."/>
            <person name="Buck G."/>
            <person name="Lee V."/>
            <person name="Wang Y."/>
            <person name="Carvalho R."/>
            <person name="Voegtly L."/>
            <person name="Shi R."/>
            <person name="Duckworth R."/>
            <person name="Johnson A."/>
            <person name="Loviza R."/>
            <person name="Walstead R."/>
            <person name="Shah Z."/>
            <person name="Kiflezghi M."/>
            <person name="Wade K."/>
            <person name="Ball S.L."/>
            <person name="Bradley K.W."/>
            <person name="Asai D.J."/>
            <person name="Bowman C.A."/>
            <person name="Russell D.A."/>
            <person name="Pope W.H."/>
            <person name="Jacobs-Sera D."/>
            <person name="Hendrix R.W."/>
            <person name="Hatfull G.F."/>
        </authorList>
    </citation>
    <scope>NUCLEOTIDE SEQUENCE</scope>
</reference>
<feature type="transmembrane region" description="Helical" evidence="12">
    <location>
        <begin position="1280"/>
        <end position="1308"/>
    </location>
</feature>
<dbReference type="PROSITE" id="PS50156">
    <property type="entry name" value="SSD"/>
    <property type="match status" value="1"/>
</dbReference>
<evidence type="ECO:0000256" key="6">
    <source>
        <dbReference type="ARBA" id="ARBA00022989"/>
    </source>
</evidence>
<feature type="transmembrane region" description="Helical" evidence="12">
    <location>
        <begin position="748"/>
        <end position="771"/>
    </location>
</feature>
<comment type="subcellular location">
    <subcellularLocation>
        <location evidence="1">Membrane</location>
        <topology evidence="1">Multi-pass membrane protein</topology>
    </subcellularLocation>
</comment>
<feature type="transmembrane region" description="Helical" evidence="12">
    <location>
        <begin position="1215"/>
        <end position="1235"/>
    </location>
</feature>
<evidence type="ECO:0000256" key="10">
    <source>
        <dbReference type="ARBA" id="ARBA00023180"/>
    </source>
</evidence>
<dbReference type="Pfam" id="PF16414">
    <property type="entry name" value="NPC1_N"/>
    <property type="match status" value="1"/>
</dbReference>
<proteinExistence type="inferred from homology"/>
<dbReference type="PANTHER" id="PTHR45727">
    <property type="entry name" value="NPC INTRACELLULAR CHOLESTEROL TRANSPORTER 1"/>
    <property type="match status" value="1"/>
</dbReference>
<sequence>RQDLPARSEVRSDGRNTGRCTKVISQSVGGEAVEMRGSPISRVCIVIFIAQASCSRASEHSTGTCSTLGICGHREDGDVLSCAETRPAPSMNSMGLSKLQLVCPQLAAERGSDPHFCCTEQQLDTIQSQIQIANIFLLGCPACSHNFKHLFCLLECHPDQATFTNVTATQAAHDTGVTSVANVSYYVTPHFGQALFDSCKDVTYPVLNQKAMKFVGGGAQTYQEWLDFIGTVKDARFPPTGSPFQMDFPPLGELPERMRALNASLASCCEGPLACSCGDCPGAKGCKPPPPPPPAEHSRCSVPGFLPGLRCVDLGWALLALLAAVVIPLLVRRRCARHDPSGEGMPDLPPGYASAFEGAKRGGLASDGELLDYPSTETFLRRAFFDLGELCARRPGLILAATVTAAGLAALGLLALRIESDPERLWVGPGSQAAREQADYEASFGPFYRISQLILSTGEGGGPITTDSHLRTLFAMHELVDQLAAPYGEEAGAAGNATLSSVCFKPLGAECAIQSVAQYWQLSVDVYEHGSPPMMVPVTPEFCYGHWNTQCLSAYGAPIDPHVVLGGFPTAAAEFRNFSADATAFVVTFLLDPAPALRPAAEAWEAAFTTLAHTRLRSMAEEAGLRLSFSAQRSVADEISREGWADAWTVVASYAAMLAYIAAAMGTFPRGQPRLLHSRIGLGLAGVSCVAASVAAALGLFGWAGTPATLIVMEVIPFLALAVGVDNMFILASALERQPRSRPLPQRAGLALAAVGPSILLAATCEVVAFALGGMTTMPALRSFALCAALAVALDFGLQVTAFMAVLVLDDARIEAGRADCLPWIRLKDTGSRAPLFGSEELEAEAEEGAEAETRLLSASGPGFSQDDDLGEASWGERSVTGALRALIRDRLVPALRRPAVKSGVLVTFTVFFILSLAALPRLERGLEQSTALPADSYLQDYFADVAGLLRVGPPLILVVEGLDLTQHAHDNVTAICSVSGCDPDSLLNEVSRAALAPWQSFLAAPAASWLDDFITWLSPDAPLCCRQHGGDLGGGILGLGPNPDPAYCPPPDQEPCASDPTACADCRPCLGPGELSDGRPTLAQFQARLPWFLAAKPSAACAKGGAGAYDAALRRSASDATAVAGLSRGRVDASAFRTSYVSLSRQADFIQALQASRGFAEEQSRALGLPVYAYSIFHVFFEQYLTIAGEAATILGIAATAVFVICLAMTGSPVAACLVLLTLASMVVDLLGLMTLTGIQLNAVSVVNLVAALGIGVEFCAHLLHAFMEESGDREQRTAAALTHVGAAVLAGITLTKFVGVAVLAFARTQIFRVYFFRMYLALVLVGAAHGLILLPVLLSLLGPSAWDRWELCPAPSGRWRGSLGAALPSELFRDEEEEGVGASLAAQGSAGARSGRG</sequence>
<evidence type="ECO:0000256" key="3">
    <source>
        <dbReference type="ARBA" id="ARBA00022448"/>
    </source>
</evidence>
<dbReference type="GO" id="GO:0015918">
    <property type="term" value="P:sterol transport"/>
    <property type="evidence" value="ECO:0007669"/>
    <property type="project" value="TreeGrafter"/>
</dbReference>
<accession>A0A1D2A6J0</accession>
<dbReference type="InterPro" id="IPR032190">
    <property type="entry name" value="NPC1_N"/>
</dbReference>
<dbReference type="InterPro" id="IPR000731">
    <property type="entry name" value="SSD"/>
</dbReference>
<evidence type="ECO:0000256" key="9">
    <source>
        <dbReference type="ARBA" id="ARBA00023157"/>
    </source>
</evidence>
<keyword evidence="7" id="KW-0445">Lipid transport</keyword>
<keyword evidence="9" id="KW-1015">Disulfide bond</keyword>
<feature type="transmembrane region" description="Helical" evidence="12">
    <location>
        <begin position="1185"/>
        <end position="1208"/>
    </location>
</feature>
<evidence type="ECO:0000256" key="4">
    <source>
        <dbReference type="ARBA" id="ARBA00022692"/>
    </source>
</evidence>
<comment type="similarity">
    <text evidence="2">Belongs to the patched family.</text>
</comment>
<dbReference type="PANTHER" id="PTHR45727:SF2">
    <property type="entry name" value="NPC INTRACELLULAR CHOLESTEROL TRANSPORTER 1"/>
    <property type="match status" value="1"/>
</dbReference>
<evidence type="ECO:0000256" key="11">
    <source>
        <dbReference type="SAM" id="MobiDB-lite"/>
    </source>
</evidence>
<feature type="domain" description="SSD" evidence="13">
    <location>
        <begin position="646"/>
        <end position="809"/>
    </location>
</feature>
<feature type="transmembrane region" description="Helical" evidence="12">
    <location>
        <begin position="397"/>
        <end position="416"/>
    </location>
</feature>
<feature type="transmembrane region" description="Helical" evidence="12">
    <location>
        <begin position="680"/>
        <end position="703"/>
    </location>
</feature>
<feature type="transmembrane region" description="Helical" evidence="12">
    <location>
        <begin position="715"/>
        <end position="736"/>
    </location>
</feature>
<name>A0A1D2A6J0_AUXPR</name>
<feature type="transmembrane region" description="Helical" evidence="12">
    <location>
        <begin position="899"/>
        <end position="920"/>
    </location>
</feature>
<dbReference type="Pfam" id="PF12349">
    <property type="entry name" value="Sterol-sensing"/>
    <property type="match status" value="1"/>
</dbReference>
<evidence type="ECO:0000256" key="8">
    <source>
        <dbReference type="ARBA" id="ARBA00023136"/>
    </source>
</evidence>
<keyword evidence="6 12" id="KW-1133">Transmembrane helix</keyword>
<feature type="transmembrane region" description="Helical" evidence="12">
    <location>
        <begin position="314"/>
        <end position="331"/>
    </location>
</feature>
<evidence type="ECO:0000256" key="7">
    <source>
        <dbReference type="ARBA" id="ARBA00023055"/>
    </source>
</evidence>
<evidence type="ECO:0000256" key="1">
    <source>
        <dbReference type="ARBA" id="ARBA00004141"/>
    </source>
</evidence>
<feature type="transmembrane region" description="Helical" evidence="12">
    <location>
        <begin position="1320"/>
        <end position="1343"/>
    </location>
</feature>
<keyword evidence="3" id="KW-0813">Transport</keyword>
<evidence type="ECO:0000256" key="5">
    <source>
        <dbReference type="ARBA" id="ARBA00022729"/>
    </source>
</evidence>
<keyword evidence="10" id="KW-0325">Glycoprotein</keyword>
<dbReference type="GO" id="GO:0016020">
    <property type="term" value="C:membrane"/>
    <property type="evidence" value="ECO:0007669"/>
    <property type="project" value="UniProtKB-SubCell"/>
</dbReference>
<gene>
    <name evidence="14" type="ORF">g.7990</name>
</gene>
<keyword evidence="5" id="KW-0732">Signal</keyword>
<evidence type="ECO:0000313" key="14">
    <source>
        <dbReference type="EMBL" id="JAT74832.1"/>
    </source>
</evidence>
<dbReference type="GO" id="GO:0032934">
    <property type="term" value="F:sterol binding"/>
    <property type="evidence" value="ECO:0007669"/>
    <property type="project" value="TreeGrafter"/>
</dbReference>
<feature type="non-terminal residue" evidence="14">
    <location>
        <position position="1"/>
    </location>
</feature>
<feature type="transmembrane region" description="Helical" evidence="12">
    <location>
        <begin position="647"/>
        <end position="668"/>
    </location>
</feature>
<keyword evidence="4 12" id="KW-0812">Transmembrane</keyword>
<dbReference type="FunFam" id="1.20.1640.10:FF:000029">
    <property type="entry name" value="Putative Patched sphingolipid transporter"/>
    <property type="match status" value="1"/>
</dbReference>
<dbReference type="InterPro" id="IPR053958">
    <property type="entry name" value="HMGCR/SNAP/NPC1-like_SSD"/>
</dbReference>
<protein>
    <recommendedName>
        <fullName evidence="13">SSD domain-containing protein</fullName>
    </recommendedName>
</protein>
<dbReference type="Gene3D" id="1.20.1640.10">
    <property type="entry name" value="Multidrug efflux transporter AcrB transmembrane domain"/>
    <property type="match status" value="2"/>
</dbReference>
<evidence type="ECO:0000259" key="13">
    <source>
        <dbReference type="PROSITE" id="PS50156"/>
    </source>
</evidence>
<feature type="region of interest" description="Disordered" evidence="11">
    <location>
        <begin position="1380"/>
        <end position="1399"/>
    </location>
</feature>